<dbReference type="InterPro" id="IPR000719">
    <property type="entry name" value="Prot_kinase_dom"/>
</dbReference>
<evidence type="ECO:0000313" key="4">
    <source>
        <dbReference type="Proteomes" id="UP000007350"/>
    </source>
</evidence>
<dbReference type="InterPro" id="IPR011989">
    <property type="entry name" value="ARM-like"/>
</dbReference>
<feature type="compositionally biased region" description="Polar residues" evidence="1">
    <location>
        <begin position="680"/>
        <end position="689"/>
    </location>
</feature>
<reference evidence="3 4" key="1">
    <citation type="journal article" date="2012" name="BMC Genomics">
        <title>Comparative genomic analysis of human infective Trypanosoma cruzi lineages with the bat-restricted subspecies T. cruzi marinkellei.</title>
        <authorList>
            <person name="Franzen O."/>
            <person name="Talavera-Lopez C."/>
            <person name="Ochaya S."/>
            <person name="Butler C.E."/>
            <person name="Messenger L.A."/>
            <person name="Lewis M.D."/>
            <person name="Llewellyn M.S."/>
            <person name="Marinkelle C.J."/>
            <person name="Tyler K.M."/>
            <person name="Miles M.A."/>
            <person name="Andersson B."/>
        </authorList>
    </citation>
    <scope>NUCLEOTIDE SEQUENCE [LARGE SCALE GENOMIC DNA]</scope>
    <source>
        <strain evidence="3 4">B7</strain>
    </source>
</reference>
<dbReference type="AlphaFoldDB" id="K2MS79"/>
<feature type="compositionally biased region" description="Basic and acidic residues" evidence="1">
    <location>
        <begin position="693"/>
        <end position="707"/>
    </location>
</feature>
<proteinExistence type="predicted"/>
<dbReference type="Proteomes" id="UP000007350">
    <property type="component" value="Unassembled WGS sequence"/>
</dbReference>
<feature type="region of interest" description="Disordered" evidence="1">
    <location>
        <begin position="651"/>
        <end position="726"/>
    </location>
</feature>
<dbReference type="InterPro" id="IPR011009">
    <property type="entry name" value="Kinase-like_dom_sf"/>
</dbReference>
<evidence type="ECO:0000256" key="1">
    <source>
        <dbReference type="SAM" id="MobiDB-lite"/>
    </source>
</evidence>
<dbReference type="PANTHER" id="PTHR12984">
    <property type="entry name" value="SCY1-RELATED S/T PROTEIN KINASE-LIKE"/>
    <property type="match status" value="1"/>
</dbReference>
<sequence>MAFLWKAMGLSETVPGFPYTPSSGGVGSTTAATPTLTWTMRPGVGSEDGRDVTIFSINLSKADNGVKELARHAMKRAKSLLLPGLLRCYGATEHQETVYIATEPCEPLTTQLLQSSGASSDEDGDEEEAFLESVALGLKAVGTALTALHRNNFVHGNVSVDSVFVITGGEWRLFGLELVTTFNEPHSIYQRYASLLPELRRPPETLQVNYEASMHISNVDSWGLACLIYEVLGVPREQSRSQVAMKCKANDMRGCRELPRTLQSGFIGLCAANPKMRHDVERFLKNSEFIVGSEFVQCIQALDDLSLKDTVERERFFEHLTGVVDTFPKRASKCLVLHKLHDSFKFGVIPAVIDPVIKVATQITKHEEYDKYVTPIILSLFASQDRMVRYRLLQRASEYAPFLSATAVNEQLWPLFVLGFSNPVPSIREYTARALVSFANLLSEKILQNEVPKFISQLQQDTEGAIRTNATISLCLIAEKIPAGNRSHILVHAFGRMLRDPFVPSRSGALRSFHTCLVHFTPQHIAELLLPGVGPLTVDSVREVRQEALDVIREALGYLDEYNAQEYLRDTKVVVRPEENETVGTQKVSSSWWGWGRNATKTTTTVGDVKCEFASEGGEGKGASSMCSGGVNGMNKFHATSLANTTSAKVSMPMTSTPLTEPGFSDDDAWGTNDPEVSFKPQSSENSSVMEKVPGRHVDPSTTKESKTGGGAMKLRKKGFGAARLS</sequence>
<dbReference type="Gene3D" id="3.30.200.20">
    <property type="entry name" value="Phosphorylase Kinase, domain 1"/>
    <property type="match status" value="1"/>
</dbReference>
<organism evidence="3 4">
    <name type="scientific">Trypanosoma cruzi marinkellei</name>
    <dbReference type="NCBI Taxonomy" id="85056"/>
    <lineage>
        <taxon>Eukaryota</taxon>
        <taxon>Discoba</taxon>
        <taxon>Euglenozoa</taxon>
        <taxon>Kinetoplastea</taxon>
        <taxon>Metakinetoplastina</taxon>
        <taxon>Trypanosomatida</taxon>
        <taxon>Trypanosomatidae</taxon>
        <taxon>Trypanosoma</taxon>
        <taxon>Schizotrypanum</taxon>
    </lineage>
</organism>
<dbReference type="GO" id="GO:0005524">
    <property type="term" value="F:ATP binding"/>
    <property type="evidence" value="ECO:0007669"/>
    <property type="project" value="InterPro"/>
</dbReference>
<keyword evidence="4" id="KW-1185">Reference proteome</keyword>
<dbReference type="PANTHER" id="PTHR12984:SF3">
    <property type="entry name" value="N-TERMINAL KINASE-LIKE PROTEIN"/>
    <property type="match status" value="1"/>
</dbReference>
<dbReference type="OrthoDB" id="447103at2759"/>
<evidence type="ECO:0000313" key="3">
    <source>
        <dbReference type="EMBL" id="EKF38108.1"/>
    </source>
</evidence>
<gene>
    <name evidence="3" type="ORF">MOQ_001686</name>
</gene>
<feature type="domain" description="Protein kinase" evidence="2">
    <location>
        <begin position="15"/>
        <end position="290"/>
    </location>
</feature>
<dbReference type="SUPFAM" id="SSF56112">
    <property type="entry name" value="Protein kinase-like (PK-like)"/>
    <property type="match status" value="1"/>
</dbReference>
<dbReference type="Gene3D" id="1.10.510.10">
    <property type="entry name" value="Transferase(Phosphotransferase) domain 1"/>
    <property type="match status" value="1"/>
</dbReference>
<dbReference type="SUPFAM" id="SSF48371">
    <property type="entry name" value="ARM repeat"/>
    <property type="match status" value="1"/>
</dbReference>
<dbReference type="Gene3D" id="1.25.10.10">
    <property type="entry name" value="Leucine-rich Repeat Variant"/>
    <property type="match status" value="1"/>
</dbReference>
<accession>K2MS79</accession>
<name>K2MS79_TRYCR</name>
<dbReference type="PROSITE" id="PS50011">
    <property type="entry name" value="PROTEIN_KINASE_DOM"/>
    <property type="match status" value="1"/>
</dbReference>
<dbReference type="EMBL" id="AHKC01007537">
    <property type="protein sequence ID" value="EKF38108.1"/>
    <property type="molecule type" value="Genomic_DNA"/>
</dbReference>
<dbReference type="GO" id="GO:0004672">
    <property type="term" value="F:protein kinase activity"/>
    <property type="evidence" value="ECO:0007669"/>
    <property type="project" value="InterPro"/>
</dbReference>
<protein>
    <recommendedName>
        <fullName evidence="2">Protein kinase domain-containing protein</fullName>
    </recommendedName>
</protein>
<dbReference type="InterPro" id="IPR051177">
    <property type="entry name" value="CIK-Related_Protein"/>
</dbReference>
<evidence type="ECO:0000259" key="2">
    <source>
        <dbReference type="PROSITE" id="PS50011"/>
    </source>
</evidence>
<comment type="caution">
    <text evidence="3">The sequence shown here is derived from an EMBL/GenBank/DDBJ whole genome shotgun (WGS) entry which is preliminary data.</text>
</comment>
<dbReference type="InterPro" id="IPR016024">
    <property type="entry name" value="ARM-type_fold"/>
</dbReference>